<feature type="non-terminal residue" evidence="2">
    <location>
        <position position="1"/>
    </location>
</feature>
<keyword evidence="1" id="KW-1133">Transmembrane helix</keyword>
<proteinExistence type="predicted"/>
<keyword evidence="1" id="KW-0472">Membrane</keyword>
<feature type="transmembrane region" description="Helical" evidence="1">
    <location>
        <begin position="353"/>
        <end position="373"/>
    </location>
</feature>
<feature type="transmembrane region" description="Helical" evidence="1">
    <location>
        <begin position="631"/>
        <end position="648"/>
    </location>
</feature>
<dbReference type="EMBL" id="VNIM01000029">
    <property type="protein sequence ID" value="TVV74719.1"/>
    <property type="molecule type" value="Genomic_DNA"/>
</dbReference>
<dbReference type="RefSeq" id="WP_145150354.1">
    <property type="nucleotide sequence ID" value="NZ_VNIM01000029.1"/>
</dbReference>
<feature type="transmembrane region" description="Helical" evidence="1">
    <location>
        <begin position="259"/>
        <end position="280"/>
    </location>
</feature>
<feature type="transmembrane region" description="Helical" evidence="1">
    <location>
        <begin position="465"/>
        <end position="484"/>
    </location>
</feature>
<organism evidence="2 3">
    <name type="scientific">Alterirhizorhabdus solaris</name>
    <dbReference type="NCBI Taxonomy" id="2529389"/>
    <lineage>
        <taxon>Bacteria</taxon>
        <taxon>Pseudomonadati</taxon>
        <taxon>Pseudomonadota</taxon>
        <taxon>Alphaproteobacteria</taxon>
        <taxon>Sphingomonadales</taxon>
        <taxon>Rhizorhabdaceae</taxon>
        <taxon>Alterirhizorhabdus</taxon>
    </lineage>
</organism>
<gene>
    <name evidence="2" type="ORF">FOY91_09140</name>
</gene>
<feature type="transmembrane region" description="Helical" evidence="1">
    <location>
        <begin position="537"/>
        <end position="556"/>
    </location>
</feature>
<feature type="transmembrane region" description="Helical" evidence="1">
    <location>
        <begin position="109"/>
        <end position="130"/>
    </location>
</feature>
<comment type="caution">
    <text evidence="2">The sequence shown here is derived from an EMBL/GenBank/DDBJ whole genome shotgun (WGS) entry which is preliminary data.</text>
</comment>
<dbReference type="OrthoDB" id="207428at2"/>
<evidence type="ECO:0000256" key="1">
    <source>
        <dbReference type="SAM" id="Phobius"/>
    </source>
</evidence>
<reference evidence="2 3" key="1">
    <citation type="submission" date="2019-07" db="EMBL/GenBank/DDBJ databases">
        <title>Sphingomonas solaris sp. nov., isolated from a solar panel from Boston, Massachusetts.</title>
        <authorList>
            <person name="Tanner K."/>
            <person name="Pascual J."/>
            <person name="Mancuso C."/>
            <person name="Pereto J."/>
            <person name="Khalil A."/>
            <person name="Vilanova C."/>
        </authorList>
    </citation>
    <scope>NUCLEOTIDE SEQUENCE [LARGE SCALE GENOMIC DNA]</scope>
    <source>
        <strain evidence="2 3">R4DWN</strain>
    </source>
</reference>
<feature type="transmembrane region" description="Helical" evidence="1">
    <location>
        <begin position="496"/>
        <end position="517"/>
    </location>
</feature>
<dbReference type="AlphaFoldDB" id="A0A558R5R6"/>
<sequence>IGLFAYYTVLNLAVLAIAWRRAWRMVNLIGFVATFGLATLWGVLVYDPALYGLSQFFLILFVLIYVVAGILHARNRPGRMGNVVDGTLLFGPALAGFGLQAGLVRDLPLGSAFSALGLGALYLGLALFVIRRGRGDNRVLGDGLIAVAVGFVTLAVPLALGVRWTASVWALEGAGAFWLGMRQARWLPRAFGLALQAAGALVFLAAVRNNVSALPLLNPNTLGALLLALPAFAIAWWLRGPLAEGESRWAKGYAGIERALPQPMFLYAFLLWCIACLLEIGRLLPPRVAGEALVPVVPWDLRGPAAMLAFVASAAVSAWIGRRRAWAVATWPGRVTLVALVLALLGRSGAGSFILVTPNWLFWLAGTALHYRLLYLNDRDTPAGDPALGLQRAVHVGSAWLVAAMVTDCLWFAIDRADLWHTSWAGVTFLVGAIAALLGLALWAGRGAGRRWPLATHREEYLWSAAVPIAALVYVGAAGTALFAEGRTDPLPYVPLLNPVDLSLALAIAVLALWQRTVVAASPRPPGAALLDGPPPLIALAALAFVVVNTVWLRIAHHLLGVAWSGPALMGSFVVQTGLSILWTLLALALTLTAHRRGQRTMWLAGAGLLGVVVAKLLLVDLSNADGAARIVTFIVVGILMLVVGYFAPLPPKAADAPAREGRA</sequence>
<keyword evidence="3" id="KW-1185">Reference proteome</keyword>
<dbReference type="PANTHER" id="PTHR38434">
    <property type="entry name" value="BLL2549 PROTEIN"/>
    <property type="match status" value="1"/>
</dbReference>
<feature type="transmembrane region" description="Helical" evidence="1">
    <location>
        <begin position="426"/>
        <end position="445"/>
    </location>
</feature>
<feature type="transmembrane region" description="Helical" evidence="1">
    <location>
        <begin position="219"/>
        <end position="239"/>
    </location>
</feature>
<dbReference type="InterPro" id="IPR019286">
    <property type="entry name" value="DUF2339_TM"/>
</dbReference>
<evidence type="ECO:0000313" key="3">
    <source>
        <dbReference type="Proteomes" id="UP000318681"/>
    </source>
</evidence>
<feature type="transmembrane region" description="Helical" evidence="1">
    <location>
        <begin position="186"/>
        <end position="207"/>
    </location>
</feature>
<feature type="transmembrane region" description="Helical" evidence="1">
    <location>
        <begin position="142"/>
        <end position="166"/>
    </location>
</feature>
<feature type="transmembrane region" description="Helical" evidence="1">
    <location>
        <begin position="83"/>
        <end position="103"/>
    </location>
</feature>
<feature type="transmembrane region" description="Helical" evidence="1">
    <location>
        <begin position="393"/>
        <end position="414"/>
    </location>
</feature>
<dbReference type="Proteomes" id="UP000318681">
    <property type="component" value="Unassembled WGS sequence"/>
</dbReference>
<feature type="transmembrane region" description="Helical" evidence="1">
    <location>
        <begin position="568"/>
        <end position="590"/>
    </location>
</feature>
<name>A0A558R5R6_9SPHN</name>
<keyword evidence="1" id="KW-0812">Transmembrane</keyword>
<feature type="transmembrane region" description="Helical" evidence="1">
    <location>
        <begin position="326"/>
        <end position="346"/>
    </location>
</feature>
<feature type="transmembrane region" description="Helical" evidence="1">
    <location>
        <begin position="50"/>
        <end position="71"/>
    </location>
</feature>
<dbReference type="PANTHER" id="PTHR38434:SF1">
    <property type="entry name" value="BLL2549 PROTEIN"/>
    <property type="match status" value="1"/>
</dbReference>
<dbReference type="Pfam" id="PF10101">
    <property type="entry name" value="DUF2339"/>
    <property type="match status" value="1"/>
</dbReference>
<protein>
    <submittedName>
        <fullName evidence="2">DUF2339 domain-containing protein</fullName>
    </submittedName>
</protein>
<accession>A0A558R5R6</accession>
<feature type="transmembrane region" description="Helical" evidence="1">
    <location>
        <begin position="25"/>
        <end position="44"/>
    </location>
</feature>
<evidence type="ECO:0000313" key="2">
    <source>
        <dbReference type="EMBL" id="TVV74719.1"/>
    </source>
</evidence>
<feature type="transmembrane region" description="Helical" evidence="1">
    <location>
        <begin position="602"/>
        <end position="619"/>
    </location>
</feature>